<organism evidence="2 3">
    <name type="scientific">Diploscapter pachys</name>
    <dbReference type="NCBI Taxonomy" id="2018661"/>
    <lineage>
        <taxon>Eukaryota</taxon>
        <taxon>Metazoa</taxon>
        <taxon>Ecdysozoa</taxon>
        <taxon>Nematoda</taxon>
        <taxon>Chromadorea</taxon>
        <taxon>Rhabditida</taxon>
        <taxon>Rhabditina</taxon>
        <taxon>Rhabditomorpha</taxon>
        <taxon>Rhabditoidea</taxon>
        <taxon>Rhabditidae</taxon>
        <taxon>Diploscapter</taxon>
    </lineage>
</organism>
<sequence>MKTQSVQKCRQAFHHNENTQCHCGEDEEDNVGDDRVEHSISLEQMQARHQAHMPHELADGLPETPAVAGVEGTVVAGVAETPYELSGGPINVSTSSP</sequence>
<dbReference type="EMBL" id="LIAE01006382">
    <property type="protein sequence ID" value="PAV90317.1"/>
    <property type="molecule type" value="Genomic_DNA"/>
</dbReference>
<gene>
    <name evidence="2" type="ORF">WR25_25145</name>
</gene>
<keyword evidence="3" id="KW-1185">Reference proteome</keyword>
<comment type="caution">
    <text evidence="2">The sequence shown here is derived from an EMBL/GenBank/DDBJ whole genome shotgun (WGS) entry which is preliminary data.</text>
</comment>
<reference evidence="2 3" key="1">
    <citation type="journal article" date="2017" name="Curr. Biol.">
        <title>Genome architecture and evolution of a unichromosomal asexual nematode.</title>
        <authorList>
            <person name="Fradin H."/>
            <person name="Zegar C."/>
            <person name="Gutwein M."/>
            <person name="Lucas J."/>
            <person name="Kovtun M."/>
            <person name="Corcoran D."/>
            <person name="Baugh L.R."/>
            <person name="Kiontke K."/>
            <person name="Gunsalus K."/>
            <person name="Fitch D.H."/>
            <person name="Piano F."/>
        </authorList>
    </citation>
    <scope>NUCLEOTIDE SEQUENCE [LARGE SCALE GENOMIC DNA]</scope>
    <source>
        <strain evidence="2">PF1309</strain>
    </source>
</reference>
<feature type="region of interest" description="Disordered" evidence="1">
    <location>
        <begin position="13"/>
        <end position="36"/>
    </location>
</feature>
<evidence type="ECO:0000256" key="1">
    <source>
        <dbReference type="SAM" id="MobiDB-lite"/>
    </source>
</evidence>
<dbReference type="AlphaFoldDB" id="A0A2A2LWF2"/>
<name>A0A2A2LWF2_9BILA</name>
<dbReference type="Proteomes" id="UP000218231">
    <property type="component" value="Unassembled WGS sequence"/>
</dbReference>
<evidence type="ECO:0000313" key="3">
    <source>
        <dbReference type="Proteomes" id="UP000218231"/>
    </source>
</evidence>
<accession>A0A2A2LWF2</accession>
<proteinExistence type="predicted"/>
<protein>
    <submittedName>
        <fullName evidence="2">Uncharacterized protein</fullName>
    </submittedName>
</protein>
<evidence type="ECO:0000313" key="2">
    <source>
        <dbReference type="EMBL" id="PAV90317.1"/>
    </source>
</evidence>